<feature type="region of interest" description="Disordered" evidence="1">
    <location>
        <begin position="60"/>
        <end position="86"/>
    </location>
</feature>
<evidence type="ECO:0000256" key="1">
    <source>
        <dbReference type="SAM" id="MobiDB-lite"/>
    </source>
</evidence>
<proteinExistence type="predicted"/>
<name>A0A5B7E2K2_PORTR</name>
<reference evidence="2 3" key="1">
    <citation type="submission" date="2019-05" db="EMBL/GenBank/DDBJ databases">
        <title>Another draft genome of Portunus trituberculatus and its Hox gene families provides insights of decapod evolution.</title>
        <authorList>
            <person name="Jeong J.-H."/>
            <person name="Song I."/>
            <person name="Kim S."/>
            <person name="Choi T."/>
            <person name="Kim D."/>
            <person name="Ryu S."/>
            <person name="Kim W."/>
        </authorList>
    </citation>
    <scope>NUCLEOTIDE SEQUENCE [LARGE SCALE GENOMIC DNA]</scope>
    <source>
        <tissue evidence="2">Muscle</tissue>
    </source>
</reference>
<accession>A0A5B7E2K2</accession>
<organism evidence="2 3">
    <name type="scientific">Portunus trituberculatus</name>
    <name type="common">Swimming crab</name>
    <name type="synonym">Neptunus trituberculatus</name>
    <dbReference type="NCBI Taxonomy" id="210409"/>
    <lineage>
        <taxon>Eukaryota</taxon>
        <taxon>Metazoa</taxon>
        <taxon>Ecdysozoa</taxon>
        <taxon>Arthropoda</taxon>
        <taxon>Crustacea</taxon>
        <taxon>Multicrustacea</taxon>
        <taxon>Malacostraca</taxon>
        <taxon>Eumalacostraca</taxon>
        <taxon>Eucarida</taxon>
        <taxon>Decapoda</taxon>
        <taxon>Pleocyemata</taxon>
        <taxon>Brachyura</taxon>
        <taxon>Eubrachyura</taxon>
        <taxon>Portunoidea</taxon>
        <taxon>Portunidae</taxon>
        <taxon>Portuninae</taxon>
        <taxon>Portunus</taxon>
    </lineage>
</organism>
<evidence type="ECO:0000313" key="2">
    <source>
        <dbReference type="EMBL" id="MPC27635.1"/>
    </source>
</evidence>
<dbReference type="Proteomes" id="UP000324222">
    <property type="component" value="Unassembled WGS sequence"/>
</dbReference>
<dbReference type="AlphaFoldDB" id="A0A5B7E2K2"/>
<evidence type="ECO:0000313" key="3">
    <source>
        <dbReference type="Proteomes" id="UP000324222"/>
    </source>
</evidence>
<comment type="caution">
    <text evidence="2">The sequence shown here is derived from an EMBL/GenBank/DDBJ whole genome shotgun (WGS) entry which is preliminary data.</text>
</comment>
<gene>
    <name evidence="2" type="ORF">E2C01_020810</name>
</gene>
<dbReference type="EMBL" id="VSRR010001779">
    <property type="protein sequence ID" value="MPC27635.1"/>
    <property type="molecule type" value="Genomic_DNA"/>
</dbReference>
<sequence length="132" mass="14185">MSSMARELHNASPSLFTTTKAAKPAYQYAPTKPACNAPTLYRHRTYPTIRPSPCLNKPCSPGQWAADSGQQVTAPSPPSPHKYSGHELDYPRANLLACPDQLLPPFCAAEIAVACVGNSSREAPLPLSLLIQ</sequence>
<keyword evidence="3" id="KW-1185">Reference proteome</keyword>
<protein>
    <submittedName>
        <fullName evidence="2">Uncharacterized protein</fullName>
    </submittedName>
</protein>